<evidence type="ECO:0000313" key="5">
    <source>
        <dbReference type="Proteomes" id="UP000423525"/>
    </source>
</evidence>
<dbReference type="Gene3D" id="3.40.140.10">
    <property type="entry name" value="Cytidine Deaminase, domain 2"/>
    <property type="match status" value="1"/>
</dbReference>
<dbReference type="InterPro" id="IPR016193">
    <property type="entry name" value="Cytidine_deaminase-like"/>
</dbReference>
<dbReference type="PANTHER" id="PTHR30592:SF1">
    <property type="entry name" value="SULFUR CARRIER PROTEIN FDHD"/>
    <property type="match status" value="1"/>
</dbReference>
<name>A0A6I8ME34_9CORY</name>
<dbReference type="Pfam" id="PF02634">
    <property type="entry name" value="FdhD-NarQ"/>
    <property type="match status" value="1"/>
</dbReference>
<dbReference type="SUPFAM" id="SSF53927">
    <property type="entry name" value="Cytidine deaminase-like"/>
    <property type="match status" value="1"/>
</dbReference>
<dbReference type="PANTHER" id="PTHR30592">
    <property type="entry name" value="FORMATE DEHYDROGENASE"/>
    <property type="match status" value="1"/>
</dbReference>
<evidence type="ECO:0000313" key="6">
    <source>
        <dbReference type="Proteomes" id="UP001265983"/>
    </source>
</evidence>
<evidence type="ECO:0000256" key="1">
    <source>
        <dbReference type="ARBA" id="ARBA00022490"/>
    </source>
</evidence>
<reference evidence="4 5" key="1">
    <citation type="submission" date="2019-11" db="EMBL/GenBank/DDBJ databases">
        <authorList>
            <person name="Brisse S."/>
        </authorList>
    </citation>
    <scope>NUCLEOTIDE SEQUENCE [LARGE SCALE GENOMIC DNA]</scope>
    <source>
        <strain evidence="4">FRC0190</strain>
    </source>
</reference>
<organism evidence="4 5">
    <name type="scientific">Corynebacterium rouxii</name>
    <dbReference type="NCBI Taxonomy" id="2719119"/>
    <lineage>
        <taxon>Bacteria</taxon>
        <taxon>Bacillati</taxon>
        <taxon>Actinomycetota</taxon>
        <taxon>Actinomycetes</taxon>
        <taxon>Mycobacteriales</taxon>
        <taxon>Corynebacteriaceae</taxon>
        <taxon>Corynebacterium</taxon>
    </lineage>
</organism>
<dbReference type="Proteomes" id="UP001265983">
    <property type="component" value="Unassembled WGS sequence"/>
</dbReference>
<dbReference type="GO" id="GO:0016783">
    <property type="term" value="F:sulfurtransferase activity"/>
    <property type="evidence" value="ECO:0007669"/>
    <property type="project" value="InterPro"/>
</dbReference>
<protein>
    <submittedName>
        <fullName evidence="3">Formate dehydrogenase accessory sulfurtransferase FdhD</fullName>
    </submittedName>
    <submittedName>
        <fullName evidence="4">Sulfur carrier protein FdhD</fullName>
    </submittedName>
</protein>
<dbReference type="EMBL" id="LR738855">
    <property type="protein sequence ID" value="VZH84514.1"/>
    <property type="molecule type" value="Genomic_DNA"/>
</dbReference>
<dbReference type="AlphaFoldDB" id="A0A6I8ME34"/>
<reference evidence="3 6" key="2">
    <citation type="submission" date="2023-03" db="EMBL/GenBank/DDBJ databases">
        <title>Whole genome sequence of the first Corynebacterium rouxii strains isolated in Brazil: a recent member of Corynebacterium diphtheriae complex.</title>
        <authorList>
            <person name="Vieira V."/>
            <person name="Ramos J.N."/>
            <person name="Araujo M.R.B."/>
            <person name="Baio P.V."/>
            <person name="Sant'Anna L.O."/>
            <person name="Veras J.F.C."/>
            <person name="Vieira E.M.D."/>
            <person name="Sousa M.A.B."/>
            <person name="Camargo C.H."/>
            <person name="Sacchi C.T."/>
            <person name="Campos K.R."/>
            <person name="Santos M.B.N."/>
            <person name="Bokermann S."/>
            <person name="Alvim L.B."/>
            <person name="Santos L.S."/>
            <person name="Mattos-Guaraldi A.L."/>
        </authorList>
    </citation>
    <scope>NUCLEOTIDE SEQUENCE [LARGE SCALE GENOMIC DNA]</scope>
    <source>
        <strain evidence="3 6">70862</strain>
    </source>
</reference>
<dbReference type="EMBL" id="JARUHM010000008">
    <property type="protein sequence ID" value="MDT9410394.1"/>
    <property type="molecule type" value="Genomic_DNA"/>
</dbReference>
<dbReference type="GO" id="GO:0006777">
    <property type="term" value="P:Mo-molybdopterin cofactor biosynthetic process"/>
    <property type="evidence" value="ECO:0007669"/>
    <property type="project" value="UniProtKB-KW"/>
</dbReference>
<dbReference type="InterPro" id="IPR003786">
    <property type="entry name" value="FdhD"/>
</dbReference>
<dbReference type="Proteomes" id="UP000423525">
    <property type="component" value="Chromosome"/>
</dbReference>
<proteinExistence type="predicted"/>
<evidence type="ECO:0000256" key="2">
    <source>
        <dbReference type="ARBA" id="ARBA00023150"/>
    </source>
</evidence>
<evidence type="ECO:0000313" key="3">
    <source>
        <dbReference type="EMBL" id="MDT9410394.1"/>
    </source>
</evidence>
<sequence>MARITSLTAVDSFFCEDAQWQHGTRQRTVLNDEQLSVLIHATPYTVVDRVRGHDVELIHGMLRQQGVIGSVQQVSQACYCAGSVAGVNPYNRMDIDIIPAEDSPDPVKISTLRCTPEQIQSAFLRLLKLADLRRKTSATHAAGIFGSDGDEIVVRECLTAHQAGWKVLGAAMMSEDPSNAVIFATTGLIDATVVDIARLCGCSTVVSSAPAVTSAIADAHRAGITLIGALGDATFKLYAGVVDL</sequence>
<keyword evidence="2" id="KW-0501">Molybdenum cofactor biosynthesis</keyword>
<keyword evidence="1" id="KW-0963">Cytoplasm</keyword>
<gene>
    <name evidence="4" type="primary">fdhD</name>
    <name evidence="4" type="ORF">FRC0190_00531</name>
    <name evidence="3" type="ORF">P8T80_03180</name>
</gene>
<evidence type="ECO:0000313" key="4">
    <source>
        <dbReference type="EMBL" id="VZH84514.1"/>
    </source>
</evidence>
<accession>A0A6I8ME34</accession>
<dbReference type="KEGG" id="crf:FRC0190_00531"/>
<keyword evidence="6" id="KW-1185">Reference proteome</keyword>
<dbReference type="RefSeq" id="WP_155871687.1">
    <property type="nucleotide sequence ID" value="NZ_CP168248.1"/>
</dbReference>